<dbReference type="EMBL" id="VXIT01000022">
    <property type="protein sequence ID" value="KAA6406877.1"/>
    <property type="molecule type" value="Genomic_DNA"/>
</dbReference>
<feature type="compositionally biased region" description="Acidic residues" evidence="1">
    <location>
        <begin position="92"/>
        <end position="102"/>
    </location>
</feature>
<reference evidence="2 3" key="1">
    <citation type="submission" date="2019-09" db="EMBL/GenBank/DDBJ databases">
        <title>The hologenome of the rock-dwelling lichen Lasallia pustulata.</title>
        <authorList>
            <person name="Greshake Tzovaras B."/>
            <person name="Segers F."/>
            <person name="Bicker A."/>
            <person name="Dal Grande F."/>
            <person name="Otte J."/>
            <person name="Hankeln T."/>
            <person name="Schmitt I."/>
            <person name="Ebersberger I."/>
        </authorList>
    </citation>
    <scope>NUCLEOTIDE SEQUENCE [LARGE SCALE GENOMIC DNA]</scope>
    <source>
        <strain evidence="2">A1-1</strain>
    </source>
</reference>
<evidence type="ECO:0000313" key="3">
    <source>
        <dbReference type="Proteomes" id="UP000324767"/>
    </source>
</evidence>
<comment type="caution">
    <text evidence="2">The sequence shown here is derived from an EMBL/GenBank/DDBJ whole genome shotgun (WGS) entry which is preliminary data.</text>
</comment>
<gene>
    <name evidence="2" type="ORF">FRX48_09375</name>
</gene>
<dbReference type="AlphaFoldDB" id="A0A5M8PC57"/>
<sequence>MIPFLNVSFDQNNLGVGIKMNQIFRECNCRQICNSAIPRTDSILSRTYDHSGVEEDDDLPTIEELLFGARNAQEWQKTGSSDRHVTGGSEGNLEDAQQEADGIDVQTHDNLTPDGGDKEREVVRPDKSIGTHDNDTDTNGFTTLRNKPKPSRKEPGSPGDPIIVQDQDIDSSGDGASEEGWVG</sequence>
<feature type="compositionally biased region" description="Basic and acidic residues" evidence="1">
    <location>
        <begin position="115"/>
        <end position="135"/>
    </location>
</feature>
<dbReference type="OrthoDB" id="5400364at2759"/>
<evidence type="ECO:0000256" key="1">
    <source>
        <dbReference type="SAM" id="MobiDB-lite"/>
    </source>
</evidence>
<dbReference type="Proteomes" id="UP000324767">
    <property type="component" value="Unassembled WGS sequence"/>
</dbReference>
<organism evidence="2 3">
    <name type="scientific">Lasallia pustulata</name>
    <dbReference type="NCBI Taxonomy" id="136370"/>
    <lineage>
        <taxon>Eukaryota</taxon>
        <taxon>Fungi</taxon>
        <taxon>Dikarya</taxon>
        <taxon>Ascomycota</taxon>
        <taxon>Pezizomycotina</taxon>
        <taxon>Lecanoromycetes</taxon>
        <taxon>OSLEUM clade</taxon>
        <taxon>Umbilicariomycetidae</taxon>
        <taxon>Umbilicariales</taxon>
        <taxon>Umbilicariaceae</taxon>
        <taxon>Lasallia</taxon>
    </lineage>
</organism>
<proteinExistence type="predicted"/>
<protein>
    <submittedName>
        <fullName evidence="2">Uncharacterized protein</fullName>
    </submittedName>
</protein>
<evidence type="ECO:0000313" key="2">
    <source>
        <dbReference type="EMBL" id="KAA6406877.1"/>
    </source>
</evidence>
<accession>A0A5M8PC57</accession>
<name>A0A5M8PC57_9LECA</name>
<feature type="region of interest" description="Disordered" evidence="1">
    <location>
        <begin position="74"/>
        <end position="183"/>
    </location>
</feature>